<reference evidence="2 3" key="1">
    <citation type="submission" date="2016-03" db="EMBL/GenBank/DDBJ databases">
        <title>EvidentialGene: Evidence-directed Construction of Genes on Genomes.</title>
        <authorList>
            <person name="Gilbert D.G."/>
            <person name="Choi J.-H."/>
            <person name="Mockaitis K."/>
            <person name="Colbourne J."/>
            <person name="Pfrender M."/>
        </authorList>
    </citation>
    <scope>NUCLEOTIDE SEQUENCE [LARGE SCALE GENOMIC DNA]</scope>
    <source>
        <strain evidence="2 3">Xinb3</strain>
        <tissue evidence="2">Complete organism</tissue>
    </source>
</reference>
<protein>
    <submittedName>
        <fullName evidence="2">Uncharacterized protein</fullName>
    </submittedName>
</protein>
<comment type="caution">
    <text evidence="2">The sequence shown here is derived from an EMBL/GenBank/DDBJ whole genome shotgun (WGS) entry which is preliminary data.</text>
</comment>
<gene>
    <name evidence="2" type="ORF">APZ42_011740</name>
</gene>
<dbReference type="AlphaFoldDB" id="A0A162SYG5"/>
<evidence type="ECO:0000313" key="3">
    <source>
        <dbReference type="Proteomes" id="UP000076858"/>
    </source>
</evidence>
<feature type="transmembrane region" description="Helical" evidence="1">
    <location>
        <begin position="13"/>
        <end position="37"/>
    </location>
</feature>
<keyword evidence="3" id="KW-1185">Reference proteome</keyword>
<name>A0A162SYG5_9CRUS</name>
<dbReference type="Proteomes" id="UP000076858">
    <property type="component" value="Unassembled WGS sequence"/>
</dbReference>
<sequence>MCMQLCFDLPKNWTFNIFLCWSAIFLPASNVPMTYIISGL</sequence>
<evidence type="ECO:0000256" key="1">
    <source>
        <dbReference type="SAM" id="Phobius"/>
    </source>
</evidence>
<organism evidence="2 3">
    <name type="scientific">Daphnia magna</name>
    <dbReference type="NCBI Taxonomy" id="35525"/>
    <lineage>
        <taxon>Eukaryota</taxon>
        <taxon>Metazoa</taxon>
        <taxon>Ecdysozoa</taxon>
        <taxon>Arthropoda</taxon>
        <taxon>Crustacea</taxon>
        <taxon>Branchiopoda</taxon>
        <taxon>Diplostraca</taxon>
        <taxon>Cladocera</taxon>
        <taxon>Anomopoda</taxon>
        <taxon>Daphniidae</taxon>
        <taxon>Daphnia</taxon>
    </lineage>
</organism>
<evidence type="ECO:0000313" key="2">
    <source>
        <dbReference type="EMBL" id="KZS21737.1"/>
    </source>
</evidence>
<accession>A0A162SYG5</accession>
<proteinExistence type="predicted"/>
<keyword evidence="1" id="KW-0472">Membrane</keyword>
<keyword evidence="1" id="KW-1133">Transmembrane helix</keyword>
<dbReference type="EMBL" id="LRGB01000024">
    <property type="protein sequence ID" value="KZS21737.1"/>
    <property type="molecule type" value="Genomic_DNA"/>
</dbReference>
<keyword evidence="1" id="KW-0812">Transmembrane</keyword>